<feature type="domain" description="AAA+ ATPase" evidence="14">
    <location>
        <begin position="738"/>
        <end position="874"/>
    </location>
</feature>
<dbReference type="PANTHER" id="PTHR23077:SF12">
    <property type="entry name" value="PEROXISOMAL ATPASE PEX1"/>
    <property type="match status" value="1"/>
</dbReference>
<feature type="region of interest" description="Disordered" evidence="13">
    <location>
        <begin position="1031"/>
        <end position="1052"/>
    </location>
</feature>
<dbReference type="Pfam" id="PF17862">
    <property type="entry name" value="AAA_lid_3"/>
    <property type="match status" value="1"/>
</dbReference>
<evidence type="ECO:0000256" key="12">
    <source>
        <dbReference type="ARBA" id="ARBA00048778"/>
    </source>
</evidence>
<comment type="subcellular location">
    <subcellularLocation>
        <location evidence="1">Membrane</location>
    </subcellularLocation>
</comment>
<evidence type="ECO:0000256" key="5">
    <source>
        <dbReference type="ARBA" id="ARBA00022741"/>
    </source>
</evidence>
<dbReference type="PANTHER" id="PTHR23077">
    <property type="entry name" value="AAA-FAMILY ATPASE"/>
    <property type="match status" value="1"/>
</dbReference>
<gene>
    <name evidence="15" type="ORF">BN860_15676g</name>
</gene>
<dbReference type="AlphaFoldDB" id="A0A8J2T5I3"/>
<comment type="catalytic activity">
    <reaction evidence="12">
        <text>ATP + H2O = ADP + phosphate + H(+)</text>
        <dbReference type="Rhea" id="RHEA:13065"/>
        <dbReference type="ChEBI" id="CHEBI:15377"/>
        <dbReference type="ChEBI" id="CHEBI:15378"/>
        <dbReference type="ChEBI" id="CHEBI:30616"/>
        <dbReference type="ChEBI" id="CHEBI:43474"/>
        <dbReference type="ChEBI" id="CHEBI:456216"/>
    </reaction>
    <physiologicalReaction direction="left-to-right" evidence="12">
        <dbReference type="Rhea" id="RHEA:13066"/>
    </physiologicalReaction>
</comment>
<dbReference type="OrthoDB" id="2187at2759"/>
<keyword evidence="4" id="KW-0962">Peroxisome biogenesis</keyword>
<evidence type="ECO:0000256" key="7">
    <source>
        <dbReference type="ARBA" id="ARBA00022840"/>
    </source>
</evidence>
<dbReference type="PROSITE" id="PS00674">
    <property type="entry name" value="AAA"/>
    <property type="match status" value="1"/>
</dbReference>
<reference evidence="16" key="1">
    <citation type="journal article" date="2013" name="Genome Announc.">
        <title>Genome sequence of the food spoilage yeast Zygosaccharomyces bailii CLIB 213(T).</title>
        <authorList>
            <person name="Galeote V."/>
            <person name="Bigey F."/>
            <person name="Devillers H."/>
            <person name="Neuveglise C."/>
            <person name="Dequin S."/>
        </authorList>
    </citation>
    <scope>NUCLEOTIDE SEQUENCE [LARGE SCALE GENOMIC DNA]</scope>
    <source>
        <strain evidence="16">CLIB 213 / ATCC 58445 / CBS 680 / CCRC 21525 / NBRC 1098 / NCYC 1416 / NRRL Y-2227</strain>
    </source>
</reference>
<dbReference type="Gene3D" id="3.10.330.10">
    <property type="match status" value="1"/>
</dbReference>
<dbReference type="Pfam" id="PF09262">
    <property type="entry name" value="PEX-1N"/>
    <property type="match status" value="1"/>
</dbReference>
<dbReference type="FunFam" id="3.40.50.300:FF:000149">
    <property type="entry name" value="Nuclear valosin-containing protein-like"/>
    <property type="match status" value="1"/>
</dbReference>
<dbReference type="Gene3D" id="1.10.8.60">
    <property type="match status" value="1"/>
</dbReference>
<protein>
    <recommendedName>
        <fullName evidence="11">Peroxisomal ATPase PEX1</fullName>
    </recommendedName>
    <alternativeName>
        <fullName evidence="10">Peroxin-1</fullName>
    </alternativeName>
</protein>
<dbReference type="Pfam" id="PF00004">
    <property type="entry name" value="AAA"/>
    <property type="match status" value="2"/>
</dbReference>
<feature type="domain" description="AAA+ ATPase" evidence="14">
    <location>
        <begin position="458"/>
        <end position="605"/>
    </location>
</feature>
<dbReference type="InterPro" id="IPR050168">
    <property type="entry name" value="AAA_ATPase_domain"/>
</dbReference>
<evidence type="ECO:0000256" key="9">
    <source>
        <dbReference type="ARBA" id="ARBA00023136"/>
    </source>
</evidence>
<dbReference type="EMBL" id="HG316455">
    <property type="protein sequence ID" value="CDF88669.1"/>
    <property type="molecule type" value="Genomic_DNA"/>
</dbReference>
<dbReference type="InterPro" id="IPR029067">
    <property type="entry name" value="CDC48_domain_2-like_sf"/>
</dbReference>
<evidence type="ECO:0000256" key="6">
    <source>
        <dbReference type="ARBA" id="ARBA00022801"/>
    </source>
</evidence>
<keyword evidence="5" id="KW-0547">Nucleotide-binding</keyword>
<keyword evidence="7" id="KW-0067">ATP-binding</keyword>
<feature type="compositionally biased region" description="Polar residues" evidence="13">
    <location>
        <begin position="1039"/>
        <end position="1052"/>
    </location>
</feature>
<dbReference type="InterPro" id="IPR009010">
    <property type="entry name" value="Asp_de-COase-like_dom_sf"/>
</dbReference>
<evidence type="ECO:0000256" key="2">
    <source>
        <dbReference type="ARBA" id="ARBA00006914"/>
    </source>
</evidence>
<dbReference type="InterPro" id="IPR003593">
    <property type="entry name" value="AAA+_ATPase"/>
</dbReference>
<dbReference type="SUPFAM" id="SSF52540">
    <property type="entry name" value="P-loop containing nucleoside triphosphate hydrolases"/>
    <property type="match status" value="2"/>
</dbReference>
<keyword evidence="3" id="KW-0813">Transport</keyword>
<evidence type="ECO:0000256" key="11">
    <source>
        <dbReference type="ARBA" id="ARBA00034532"/>
    </source>
</evidence>
<evidence type="ECO:0000256" key="3">
    <source>
        <dbReference type="ARBA" id="ARBA00022448"/>
    </source>
</evidence>
<keyword evidence="9" id="KW-0472">Membrane</keyword>
<evidence type="ECO:0000256" key="4">
    <source>
        <dbReference type="ARBA" id="ARBA00022593"/>
    </source>
</evidence>
<evidence type="ECO:0000313" key="16">
    <source>
        <dbReference type="Proteomes" id="UP000019375"/>
    </source>
</evidence>
<dbReference type="InterPro" id="IPR027417">
    <property type="entry name" value="P-loop_NTPase"/>
</dbReference>
<evidence type="ECO:0000313" key="15">
    <source>
        <dbReference type="EMBL" id="CDF88669.1"/>
    </source>
</evidence>
<dbReference type="CDD" id="cd19526">
    <property type="entry name" value="RecA-like_PEX1_r2"/>
    <property type="match status" value="1"/>
</dbReference>
<dbReference type="Proteomes" id="UP000019375">
    <property type="component" value="Unassembled WGS sequence"/>
</dbReference>
<sequence>MASKPSTLHFTAIRIHFSNEIRGNFIRLPSSIVQTLESTGISIQEFGIGIFREGRELLHVGWDGYESQGYINGQPSIDINPILAKEFNLFSGLAVDLTISRYGDAQAASEVYVEPETSDDWEIIESNSMFFQDEILHQTRVVTVGEMLICYVDNVVSKFRIQKIIPENLKSAKINTGSLIIVAPRENKLRAPRDSPKHQELKKIPHNATTLKRTVIRGKEVELRNVEARVHPSDLESEYAFISIVHNSFDIKHNQSVKNTINKYSHNIAVTVASDVTIPNGSILLSPLVWNSLYTSPQNGLKLKVEFFDGHSIISDPSKIKILVKPLVDEEEATRKDRRKILHTPPSQGGPSQAVMDLISSLKCSIVTHKMICAQEKVIIELSLDSNGKHPLVADFKENPIDDNWQFLATEEVKLPLADLNSNLEINPFLKKAMGLEHLVATDLVEEMTGFLTLPITPSCGVMLEGGPGMGKTTLLQQVTNRLVLIHGKYVRYVDCDSLLESSNLGRMKQLLQECCSLCYWHAPSILLLDNASTLFPSVKSEDPQQAQLQRGAPTSTKLAMTLINCIQAISKKTSEAVRVVLCDHGRNSLDDSFFDKHFISETFELKALDTEARTNMVQFYLEMANSRLEDDLQSRDIALETEGYSPLDLKLLVEKMCYNLKIIQKDDTFTSLLNKNIFAETLASFTPSSLQGVKLTKGTGVKWDDIGALSAPKRLLLETLEWPTKYAPIFANCPLHLRSGILLYGYPGCGKTMLASAVAQQCGINFITVKGPEILDKYIGASEQNVRKLFERAQSVKPCILFFDEFDSIAPKRGHDSTGVTDRIVNQLLTQMDGVEGLDNVYVLVATSRPDLIDPALLRPGRIDKSVLCNIPNAHDRYDILRAITAKMKIAPGIDLHQIVKRTKGHTGADLQGLCYNAYLKAVHRGLNEQEEQQQQQRQKEEFGFKDKLESQEIVHSVINGGETTEILQCLRSLVEINANRHQESKAETNLPTPIITQQDLLTAAEETKPSISAHELNKLRSIYDRFQDNRDVDMPNGENSIETGTRTSLA</sequence>
<dbReference type="InterPro" id="IPR003959">
    <property type="entry name" value="ATPase_AAA_core"/>
</dbReference>
<evidence type="ECO:0000256" key="13">
    <source>
        <dbReference type="SAM" id="MobiDB-lite"/>
    </source>
</evidence>
<keyword evidence="6" id="KW-0378">Hydrolase</keyword>
<comment type="similarity">
    <text evidence="2">Belongs to the AAA ATPase family.</text>
</comment>
<accession>A0A8J2T5I3</accession>
<dbReference type="SUPFAM" id="SSF54585">
    <property type="entry name" value="Cdc48 domain 2-like"/>
    <property type="match status" value="1"/>
</dbReference>
<dbReference type="InterPro" id="IPR015342">
    <property type="entry name" value="PEX1-N_C-lobe"/>
</dbReference>
<organism evidence="15 16">
    <name type="scientific">Zygosaccharomyces bailii (strain CLIB 213 / ATCC 58445 / CBS 680 / BCRC 21525 / NBRC 1098 / NCYC 1416 / NRRL Y-2227)</name>
    <dbReference type="NCBI Taxonomy" id="1333698"/>
    <lineage>
        <taxon>Eukaryota</taxon>
        <taxon>Fungi</taxon>
        <taxon>Dikarya</taxon>
        <taxon>Ascomycota</taxon>
        <taxon>Saccharomycotina</taxon>
        <taxon>Saccharomycetes</taxon>
        <taxon>Saccharomycetales</taxon>
        <taxon>Saccharomycetaceae</taxon>
        <taxon>Zygosaccharomyces</taxon>
    </lineage>
</organism>
<evidence type="ECO:0000256" key="8">
    <source>
        <dbReference type="ARBA" id="ARBA00022927"/>
    </source>
</evidence>
<evidence type="ECO:0000259" key="14">
    <source>
        <dbReference type="SMART" id="SM00382"/>
    </source>
</evidence>
<dbReference type="InterPro" id="IPR041569">
    <property type="entry name" value="AAA_lid_3"/>
</dbReference>
<dbReference type="GO" id="GO:0005524">
    <property type="term" value="F:ATP binding"/>
    <property type="evidence" value="ECO:0007669"/>
    <property type="project" value="UniProtKB-KW"/>
</dbReference>
<dbReference type="GO" id="GO:0005778">
    <property type="term" value="C:peroxisomal membrane"/>
    <property type="evidence" value="ECO:0007669"/>
    <property type="project" value="TreeGrafter"/>
</dbReference>
<evidence type="ECO:0000256" key="1">
    <source>
        <dbReference type="ARBA" id="ARBA00004370"/>
    </source>
</evidence>
<proteinExistence type="inferred from homology"/>
<dbReference type="SUPFAM" id="SSF50692">
    <property type="entry name" value="ADC-like"/>
    <property type="match status" value="1"/>
</dbReference>
<keyword evidence="16" id="KW-1185">Reference proteome</keyword>
<keyword evidence="8" id="KW-0653">Protein transport</keyword>
<dbReference type="InterPro" id="IPR003960">
    <property type="entry name" value="ATPase_AAA_CS"/>
</dbReference>
<dbReference type="GO" id="GO:0016558">
    <property type="term" value="P:protein import into peroxisome matrix"/>
    <property type="evidence" value="ECO:0007669"/>
    <property type="project" value="TreeGrafter"/>
</dbReference>
<dbReference type="SMART" id="SM00382">
    <property type="entry name" value="AAA"/>
    <property type="match status" value="2"/>
</dbReference>
<name>A0A8J2T5I3_ZYGB2</name>
<dbReference type="Gene3D" id="3.40.50.300">
    <property type="entry name" value="P-loop containing nucleotide triphosphate hydrolases"/>
    <property type="match status" value="2"/>
</dbReference>
<evidence type="ECO:0000256" key="10">
    <source>
        <dbReference type="ARBA" id="ARBA00032509"/>
    </source>
</evidence>
<dbReference type="GO" id="GO:0005829">
    <property type="term" value="C:cytosol"/>
    <property type="evidence" value="ECO:0007669"/>
    <property type="project" value="TreeGrafter"/>
</dbReference>
<dbReference type="GO" id="GO:0016887">
    <property type="term" value="F:ATP hydrolysis activity"/>
    <property type="evidence" value="ECO:0007669"/>
    <property type="project" value="InterPro"/>
</dbReference>